<evidence type="ECO:0000256" key="5">
    <source>
        <dbReference type="ARBA" id="ARBA00022679"/>
    </source>
</evidence>
<dbReference type="InterPro" id="IPR003594">
    <property type="entry name" value="HATPase_dom"/>
</dbReference>
<sequence length="530" mass="59414">MLRRKKEQESALGYECMDEIFDSPEDVLIVADRLSLNIEYISTGGNALLGIQNADTEGCVFTLLDRVGVSQEILEAMRLGSEPFESECCLTNLRTGQAVWCKCRWRLAFLFDSSEEKLIFHVLDYSKERALLDKTRQELLEANRSNDAKSRFLSTVSHDIRAPLNAIIGLADLAIEHKEDGEKVQGYIHKIFRSSNYLLSLLNDVLDMSRIESERMSLDYESFQMSTLLESVTDIIQTQAEDKNQELETEWIIVHDHVNGDAVRIKQILINLLSNAVKYTPEGGKLFFQAVETVAKTGEDDMYVTYQMKVFDNGYGMSEEFLKVIFEPFEKERNGVYGGVEGTGLGMAITKSLVELMDGKIFVESKLGEGTIFTVNLPLQLQLQETADMGRTSLASSEKDDLAGLRILLVEDNELTAEVLKDILELTGCKVEWAGNGLEAVTSFRLKGEQFDAVLMDVQMPGMNGYEATKQIRSMSDAGASVPIIALTGNAFTEDIQASKKAGMDRHISKPVQRRELAKVLREMRGIDRK</sequence>
<dbReference type="SMART" id="SM00448">
    <property type="entry name" value="REC"/>
    <property type="match status" value="1"/>
</dbReference>
<feature type="domain" description="Histidine kinase" evidence="10">
    <location>
        <begin position="155"/>
        <end position="381"/>
    </location>
</feature>
<evidence type="ECO:0000256" key="7">
    <source>
        <dbReference type="ARBA" id="ARBA00023012"/>
    </source>
</evidence>
<evidence type="ECO:0000256" key="9">
    <source>
        <dbReference type="PROSITE-ProRule" id="PRU00169"/>
    </source>
</evidence>
<comment type="caution">
    <text evidence="12">The sequence shown here is derived from an EMBL/GenBank/DDBJ whole genome shotgun (WGS) entry which is preliminary data.</text>
</comment>
<dbReference type="Gene3D" id="1.10.287.130">
    <property type="match status" value="1"/>
</dbReference>
<dbReference type="CDD" id="cd00082">
    <property type="entry name" value="HisKA"/>
    <property type="match status" value="1"/>
</dbReference>
<dbReference type="EC" id="2.7.13.3" evidence="2"/>
<dbReference type="SMART" id="SM00387">
    <property type="entry name" value="HATPase_c"/>
    <property type="match status" value="1"/>
</dbReference>
<dbReference type="Pfam" id="PF00072">
    <property type="entry name" value="Response_reg"/>
    <property type="match status" value="1"/>
</dbReference>
<dbReference type="GO" id="GO:0000155">
    <property type="term" value="F:phosphorelay sensor kinase activity"/>
    <property type="evidence" value="ECO:0007669"/>
    <property type="project" value="InterPro"/>
</dbReference>
<dbReference type="InterPro" id="IPR011006">
    <property type="entry name" value="CheY-like_superfamily"/>
</dbReference>
<dbReference type="SUPFAM" id="SSF47384">
    <property type="entry name" value="Homodimeric domain of signal transducing histidine kinase"/>
    <property type="match status" value="1"/>
</dbReference>
<dbReference type="SUPFAM" id="SSF52172">
    <property type="entry name" value="CheY-like"/>
    <property type="match status" value="1"/>
</dbReference>
<dbReference type="AlphaFoldDB" id="A0A9J6QU62"/>
<accession>A0A9J6QU62</accession>
<dbReference type="Pfam" id="PF00512">
    <property type="entry name" value="HisKA"/>
    <property type="match status" value="1"/>
</dbReference>
<dbReference type="PRINTS" id="PR00344">
    <property type="entry name" value="BCTRLSENSOR"/>
</dbReference>
<dbReference type="Proteomes" id="UP001065549">
    <property type="component" value="Unassembled WGS sequence"/>
</dbReference>
<comment type="function">
    <text evidence="8">May play the central regulatory role in sporulation. It may be an element of the effector pathway responsible for the activation of sporulation genes in response to nutritional stress. Spo0A may act in concert with spo0H (a sigma factor) to control the expression of some genes that are critical to the sporulation process.</text>
</comment>
<evidence type="ECO:0000259" key="11">
    <source>
        <dbReference type="PROSITE" id="PS50110"/>
    </source>
</evidence>
<dbReference type="PANTHER" id="PTHR43047:SF66">
    <property type="entry name" value="HISKA"/>
    <property type="match status" value="1"/>
</dbReference>
<dbReference type="GO" id="GO:0005886">
    <property type="term" value="C:plasma membrane"/>
    <property type="evidence" value="ECO:0007669"/>
    <property type="project" value="TreeGrafter"/>
</dbReference>
<evidence type="ECO:0000256" key="2">
    <source>
        <dbReference type="ARBA" id="ARBA00012438"/>
    </source>
</evidence>
<dbReference type="PROSITE" id="PS50109">
    <property type="entry name" value="HIS_KIN"/>
    <property type="match status" value="1"/>
</dbReference>
<proteinExistence type="predicted"/>
<evidence type="ECO:0000256" key="3">
    <source>
        <dbReference type="ARBA" id="ARBA00018672"/>
    </source>
</evidence>
<evidence type="ECO:0000256" key="8">
    <source>
        <dbReference type="ARBA" id="ARBA00024867"/>
    </source>
</evidence>
<organism evidence="12 13">
    <name type="scientific">Hominibacterium faecale</name>
    <dbReference type="NCBI Taxonomy" id="2839743"/>
    <lineage>
        <taxon>Bacteria</taxon>
        <taxon>Bacillati</taxon>
        <taxon>Bacillota</taxon>
        <taxon>Clostridia</taxon>
        <taxon>Peptostreptococcales</taxon>
        <taxon>Anaerovoracaceae</taxon>
        <taxon>Hominibacterium</taxon>
    </lineage>
</organism>
<dbReference type="PROSITE" id="PS50110">
    <property type="entry name" value="RESPONSE_REGULATORY"/>
    <property type="match status" value="1"/>
</dbReference>
<comment type="catalytic activity">
    <reaction evidence="1">
        <text>ATP + protein L-histidine = ADP + protein N-phospho-L-histidine.</text>
        <dbReference type="EC" id="2.7.13.3"/>
    </reaction>
</comment>
<dbReference type="SUPFAM" id="SSF55874">
    <property type="entry name" value="ATPase domain of HSP90 chaperone/DNA topoisomerase II/histidine kinase"/>
    <property type="match status" value="1"/>
</dbReference>
<dbReference type="RefSeq" id="WP_253019853.1">
    <property type="nucleotide sequence ID" value="NZ_JAOSHN010000003.1"/>
</dbReference>
<gene>
    <name evidence="12" type="ORF">OBO34_08415</name>
</gene>
<dbReference type="InterPro" id="IPR003661">
    <property type="entry name" value="HisK_dim/P_dom"/>
</dbReference>
<dbReference type="InterPro" id="IPR001789">
    <property type="entry name" value="Sig_transdc_resp-reg_receiver"/>
</dbReference>
<evidence type="ECO:0000313" key="13">
    <source>
        <dbReference type="Proteomes" id="UP001065549"/>
    </source>
</evidence>
<dbReference type="EMBL" id="JAOSHN010000003">
    <property type="protein sequence ID" value="MCU7378379.1"/>
    <property type="molecule type" value="Genomic_DNA"/>
</dbReference>
<name>A0A9J6QU62_9FIRM</name>
<evidence type="ECO:0000256" key="6">
    <source>
        <dbReference type="ARBA" id="ARBA00022777"/>
    </source>
</evidence>
<dbReference type="Gene3D" id="3.40.50.2300">
    <property type="match status" value="1"/>
</dbReference>
<reference evidence="12" key="1">
    <citation type="submission" date="2022-09" db="EMBL/GenBank/DDBJ databases">
        <title>Culturomic study of gut microbiota in children with autism spectrum disorder.</title>
        <authorList>
            <person name="Efimov B.A."/>
            <person name="Chaplin A.V."/>
            <person name="Sokolova S.R."/>
            <person name="Pikina A.P."/>
            <person name="Korzhanova M."/>
            <person name="Belova V."/>
            <person name="Korostin D."/>
        </authorList>
    </citation>
    <scope>NUCLEOTIDE SEQUENCE</scope>
    <source>
        <strain evidence="12">ASD5510</strain>
    </source>
</reference>
<feature type="modified residue" description="4-aspartylphosphate" evidence="9">
    <location>
        <position position="457"/>
    </location>
</feature>
<dbReference type="InterPro" id="IPR005467">
    <property type="entry name" value="His_kinase_dom"/>
</dbReference>
<dbReference type="Pfam" id="PF02518">
    <property type="entry name" value="HATPase_c"/>
    <property type="match status" value="1"/>
</dbReference>
<feature type="domain" description="Response regulatory" evidence="11">
    <location>
        <begin position="406"/>
        <end position="525"/>
    </location>
</feature>
<protein>
    <recommendedName>
        <fullName evidence="3">Stage 0 sporulation protein A homolog</fullName>
        <ecNumber evidence="2">2.7.13.3</ecNumber>
    </recommendedName>
</protein>
<dbReference type="PANTHER" id="PTHR43047">
    <property type="entry name" value="TWO-COMPONENT HISTIDINE PROTEIN KINASE"/>
    <property type="match status" value="1"/>
</dbReference>
<keyword evidence="5" id="KW-0808">Transferase</keyword>
<keyword evidence="6" id="KW-0418">Kinase</keyword>
<dbReference type="InterPro" id="IPR036097">
    <property type="entry name" value="HisK_dim/P_sf"/>
</dbReference>
<dbReference type="InterPro" id="IPR004358">
    <property type="entry name" value="Sig_transdc_His_kin-like_C"/>
</dbReference>
<keyword evidence="13" id="KW-1185">Reference proteome</keyword>
<dbReference type="InterPro" id="IPR036890">
    <property type="entry name" value="HATPase_C_sf"/>
</dbReference>
<dbReference type="CDD" id="cd17546">
    <property type="entry name" value="REC_hyHK_CKI1_RcsC-like"/>
    <property type="match status" value="1"/>
</dbReference>
<dbReference type="GO" id="GO:0009927">
    <property type="term" value="F:histidine phosphotransfer kinase activity"/>
    <property type="evidence" value="ECO:0007669"/>
    <property type="project" value="TreeGrafter"/>
</dbReference>
<evidence type="ECO:0000313" key="12">
    <source>
        <dbReference type="EMBL" id="MCU7378379.1"/>
    </source>
</evidence>
<keyword evidence="4 9" id="KW-0597">Phosphoprotein</keyword>
<evidence type="ECO:0000259" key="10">
    <source>
        <dbReference type="PROSITE" id="PS50109"/>
    </source>
</evidence>
<dbReference type="SMART" id="SM00388">
    <property type="entry name" value="HisKA"/>
    <property type="match status" value="1"/>
</dbReference>
<dbReference type="Gene3D" id="3.30.565.10">
    <property type="entry name" value="Histidine kinase-like ATPase, C-terminal domain"/>
    <property type="match status" value="1"/>
</dbReference>
<evidence type="ECO:0000256" key="4">
    <source>
        <dbReference type="ARBA" id="ARBA00022553"/>
    </source>
</evidence>
<evidence type="ECO:0000256" key="1">
    <source>
        <dbReference type="ARBA" id="ARBA00000085"/>
    </source>
</evidence>
<keyword evidence="7" id="KW-0902">Two-component regulatory system</keyword>